<dbReference type="EMBL" id="MLAA01000025">
    <property type="protein sequence ID" value="OOF69637.1"/>
    <property type="molecule type" value="Genomic_DNA"/>
</dbReference>
<feature type="signal peptide" evidence="4">
    <location>
        <begin position="1"/>
        <end position="20"/>
    </location>
</feature>
<reference evidence="6 7" key="1">
    <citation type="submission" date="2016-10" db="EMBL/GenBank/DDBJ databases">
        <title>Rodentibacter gen. nov. and new species.</title>
        <authorList>
            <person name="Christensen H."/>
        </authorList>
    </citation>
    <scope>NUCLEOTIDE SEQUENCE [LARGE SCALE GENOMIC DNA]</scope>
    <source>
        <strain evidence="6 7">1998236014</strain>
    </source>
</reference>
<protein>
    <submittedName>
        <fullName evidence="6">Nuclease</fullName>
    </submittedName>
</protein>
<dbReference type="SUPFAM" id="SSF50199">
    <property type="entry name" value="Staphylococcal nuclease"/>
    <property type="match status" value="1"/>
</dbReference>
<evidence type="ECO:0000256" key="3">
    <source>
        <dbReference type="ARBA" id="ARBA00022801"/>
    </source>
</evidence>
<keyword evidence="3" id="KW-0378">Hydrolase</keyword>
<keyword evidence="2" id="KW-0255">Endonuclease</keyword>
<dbReference type="PANTHER" id="PTHR12302">
    <property type="entry name" value="EBNA2 BINDING PROTEIN P100"/>
    <property type="match status" value="1"/>
</dbReference>
<feature type="domain" description="TNase-like" evidence="5">
    <location>
        <begin position="21"/>
        <end position="142"/>
    </location>
</feature>
<sequence length="161" mass="18618">MLKKIGLILSLFLTALYTQAHQQSCLVVGISDGDTITCLLQNKKQLKIRLQEIDAPEKGQPFAKKSRQTLARLIYKQKIIASISGYDRYQRALATLYYQGKNINLVMVQLGMAWAYTRYLKDPRYLKAQNQAQIQKIGLWADKTAIPPELWRKQKRKNNDF</sequence>
<dbReference type="RefSeq" id="WP_077463361.1">
    <property type="nucleotide sequence ID" value="NZ_MLAA01000025.1"/>
</dbReference>
<dbReference type="SMART" id="SM00318">
    <property type="entry name" value="SNc"/>
    <property type="match status" value="1"/>
</dbReference>
<dbReference type="Proteomes" id="UP000188820">
    <property type="component" value="Unassembled WGS sequence"/>
</dbReference>
<evidence type="ECO:0000256" key="1">
    <source>
        <dbReference type="ARBA" id="ARBA00022722"/>
    </source>
</evidence>
<dbReference type="InterPro" id="IPR002071">
    <property type="entry name" value="Thermonucl_AS"/>
</dbReference>
<name>A0ABX3KYC9_9PAST</name>
<keyword evidence="1" id="KW-0540">Nuclease</keyword>
<dbReference type="Gene3D" id="2.40.50.90">
    <property type="match status" value="1"/>
</dbReference>
<dbReference type="PANTHER" id="PTHR12302:SF3">
    <property type="entry name" value="SERINE_THREONINE-PROTEIN KINASE 31"/>
    <property type="match status" value="1"/>
</dbReference>
<organism evidence="6 7">
    <name type="scientific">Rodentibacter caecimuris</name>
    <dbReference type="NCBI Taxonomy" id="1796644"/>
    <lineage>
        <taxon>Bacteria</taxon>
        <taxon>Pseudomonadati</taxon>
        <taxon>Pseudomonadota</taxon>
        <taxon>Gammaproteobacteria</taxon>
        <taxon>Pasteurellales</taxon>
        <taxon>Pasteurellaceae</taxon>
        <taxon>Rodentibacter</taxon>
    </lineage>
</organism>
<accession>A0ABX3KYC9</accession>
<evidence type="ECO:0000313" key="6">
    <source>
        <dbReference type="EMBL" id="OOF69637.1"/>
    </source>
</evidence>
<comment type="caution">
    <text evidence="6">The sequence shown here is derived from an EMBL/GenBank/DDBJ whole genome shotgun (WGS) entry which is preliminary data.</text>
</comment>
<dbReference type="Pfam" id="PF00565">
    <property type="entry name" value="SNase"/>
    <property type="match status" value="1"/>
</dbReference>
<evidence type="ECO:0000313" key="7">
    <source>
        <dbReference type="Proteomes" id="UP000188820"/>
    </source>
</evidence>
<evidence type="ECO:0000256" key="2">
    <source>
        <dbReference type="ARBA" id="ARBA00022759"/>
    </source>
</evidence>
<gene>
    <name evidence="6" type="ORF">BKG89_06480</name>
</gene>
<dbReference type="InterPro" id="IPR035437">
    <property type="entry name" value="SNase_OB-fold_sf"/>
</dbReference>
<keyword evidence="4" id="KW-0732">Signal</keyword>
<evidence type="ECO:0000256" key="4">
    <source>
        <dbReference type="SAM" id="SignalP"/>
    </source>
</evidence>
<keyword evidence="7" id="KW-1185">Reference proteome</keyword>
<dbReference type="PROSITE" id="PS50830">
    <property type="entry name" value="TNASE_3"/>
    <property type="match status" value="1"/>
</dbReference>
<evidence type="ECO:0000259" key="5">
    <source>
        <dbReference type="PROSITE" id="PS50830"/>
    </source>
</evidence>
<feature type="chain" id="PRO_5046836806" evidence="4">
    <location>
        <begin position="21"/>
        <end position="161"/>
    </location>
</feature>
<proteinExistence type="predicted"/>
<dbReference type="InterPro" id="IPR016071">
    <property type="entry name" value="Staphylococal_nuclease_OB-fold"/>
</dbReference>
<dbReference type="PROSITE" id="PS01123">
    <property type="entry name" value="TNASE_1"/>
    <property type="match status" value="1"/>
</dbReference>